<comment type="similarity">
    <text evidence="9">Belongs to the AB hydrolase superfamily. Lipase family. Class Lip subfamily.</text>
</comment>
<feature type="compositionally biased region" description="Low complexity" evidence="12">
    <location>
        <begin position="641"/>
        <end position="661"/>
    </location>
</feature>
<feature type="compositionally biased region" description="Gly residues" evidence="12">
    <location>
        <begin position="421"/>
        <end position="438"/>
    </location>
</feature>
<proteinExistence type="inferred from homology"/>
<dbReference type="GO" id="GO:0016042">
    <property type="term" value="P:lipid catabolic process"/>
    <property type="evidence" value="ECO:0007669"/>
    <property type="project" value="UniProtKB-KW"/>
</dbReference>
<evidence type="ECO:0000256" key="5">
    <source>
        <dbReference type="ARBA" id="ARBA00022801"/>
    </source>
</evidence>
<evidence type="ECO:0000256" key="2">
    <source>
        <dbReference type="ARBA" id="ARBA00004613"/>
    </source>
</evidence>
<comment type="catalytic activity">
    <reaction evidence="1">
        <text>a triacylglycerol + H2O = a diacylglycerol + a fatty acid + H(+)</text>
        <dbReference type="Rhea" id="RHEA:12044"/>
        <dbReference type="ChEBI" id="CHEBI:15377"/>
        <dbReference type="ChEBI" id="CHEBI:15378"/>
        <dbReference type="ChEBI" id="CHEBI:17855"/>
        <dbReference type="ChEBI" id="CHEBI:18035"/>
        <dbReference type="ChEBI" id="CHEBI:28868"/>
        <dbReference type="EC" id="3.1.1.3"/>
    </reaction>
</comment>
<gene>
    <name evidence="13" type="ORF">MOBT1_003001</name>
</gene>
<evidence type="ECO:0000256" key="6">
    <source>
        <dbReference type="ARBA" id="ARBA00022963"/>
    </source>
</evidence>
<dbReference type="Pfam" id="PF03583">
    <property type="entry name" value="LIP"/>
    <property type="match status" value="1"/>
</dbReference>
<dbReference type="EC" id="3.1.1.3" evidence="3"/>
<dbReference type="EMBL" id="CP119941">
    <property type="protein sequence ID" value="WFD04295.1"/>
    <property type="molecule type" value="Genomic_DNA"/>
</dbReference>
<dbReference type="GO" id="GO:0004806">
    <property type="term" value="F:triacylglycerol lipase activity"/>
    <property type="evidence" value="ECO:0007669"/>
    <property type="project" value="UniProtKB-EC"/>
</dbReference>
<evidence type="ECO:0000313" key="14">
    <source>
        <dbReference type="Proteomes" id="UP001214603"/>
    </source>
</evidence>
<sequence length="782" mass="79572">MSEMLHPYLEAGYIVTVPDSEGPLNAFSAGRSEGYQTLDSVRATINFKKITLRNNTAVAGYGFSGGAQAISWAAALKHTYAPELNVTAWAFGGSLPNVTSFMLHTDGTSSAGYSVAALAGLTDAYPEFKKEADELLTKSGHDALDFARKYPIVDVVKKYVKASIFSGNFVKQDLLSSLFGKRNNAILYSASYRRIARQLTQGIDKSEVPDAPVFVFHSTEDEVAPYGDMKGTAYAWCQSGAKIRFMTYNRQGTYHRDTAVLGSEPAYKFIQRHIAGDHPLKHCSQGDNGSNGAQGDSGSGQPQGGNGSNQPHGGSGSGQPEGGNDSNQPQGGSGSNGSKGGNGSGQPQGGNDSNGSQGGNGSGQPEGGNDSNQPHGGSGSGQPEGGNNSNQPQGGSGSNGSQGGNGSGQPQGSNGSNQPQGGSGSNGSQGGNGSGQPQGGNDSNGSQGGNGPSGSRGGNGSNQPQGGNGSSGSQGGNDSNQPHGGSGSNHPQGGNDSNQPHGGSGSNQPQGGNDSNQPHGGNDSNGSQGGNNSNQPHGGSGSNQPQGGNDSNQPHGGNGSNQPQGGWFVDCVHDRDSFGYGFAFEHRYSGLLEHAAQLGFGFAYAHLCRGRRLDGQHDDYSLGYGYPYQHGDSGLLDSGATTTVSPSGSNSPSSSVSPKPTCAEGGASTVYTTVTRSGTASRTSTVIPACSSVQSSQPSSGATTTVSPSKQSTNRGVSSTTARACFELDDLDDGDELGYCDPDDVCGSRAFELAAELGCDDYGVAFWLELSFLVGVAEADVR</sequence>
<keyword evidence="5" id="KW-0378">Hydrolase</keyword>
<feature type="compositionally biased region" description="Gly residues" evidence="12">
    <location>
        <begin position="394"/>
        <end position="409"/>
    </location>
</feature>
<comment type="subcellular location">
    <subcellularLocation>
        <location evidence="2">Secreted</location>
    </subcellularLocation>
</comment>
<feature type="compositionally biased region" description="Low complexity" evidence="12">
    <location>
        <begin position="691"/>
        <end position="700"/>
    </location>
</feature>
<accession>A0AAF0IT22</accession>
<keyword evidence="7" id="KW-0843">Virulence</keyword>
<feature type="compositionally biased region" description="Low complexity" evidence="12">
    <location>
        <begin position="506"/>
        <end position="554"/>
    </location>
</feature>
<dbReference type="InterPro" id="IPR005152">
    <property type="entry name" value="Lipase_secreted"/>
</dbReference>
<dbReference type="Proteomes" id="UP001214603">
    <property type="component" value="Chromosome 8"/>
</dbReference>
<feature type="compositionally biased region" description="Gly residues" evidence="12">
    <location>
        <begin position="446"/>
        <end position="475"/>
    </location>
</feature>
<feature type="compositionally biased region" description="Gly residues" evidence="12">
    <location>
        <begin position="356"/>
        <end position="366"/>
    </location>
</feature>
<dbReference type="PANTHER" id="PTHR34853">
    <property type="match status" value="1"/>
</dbReference>
<evidence type="ECO:0000256" key="12">
    <source>
        <dbReference type="SAM" id="MobiDB-lite"/>
    </source>
</evidence>
<keyword evidence="4" id="KW-0964">Secreted</keyword>
<feature type="compositionally biased region" description="Polar residues" evidence="12">
    <location>
        <begin position="701"/>
        <end position="716"/>
    </location>
</feature>
<dbReference type="PANTHER" id="PTHR34853:SF1">
    <property type="entry name" value="LIPASE 5"/>
    <property type="match status" value="1"/>
</dbReference>
<reference evidence="13" key="1">
    <citation type="submission" date="2023-03" db="EMBL/GenBank/DDBJ databases">
        <title>Mating type loci evolution in Malassezia.</title>
        <authorList>
            <person name="Coelho M.A."/>
        </authorList>
    </citation>
    <scope>NUCLEOTIDE SEQUENCE</scope>
    <source>
        <strain evidence="13">CBS 7876</strain>
    </source>
</reference>
<organism evidence="13 14">
    <name type="scientific">Malassezia obtusa</name>
    <dbReference type="NCBI Taxonomy" id="76774"/>
    <lineage>
        <taxon>Eukaryota</taxon>
        <taxon>Fungi</taxon>
        <taxon>Dikarya</taxon>
        <taxon>Basidiomycota</taxon>
        <taxon>Ustilaginomycotina</taxon>
        <taxon>Malasseziomycetes</taxon>
        <taxon>Malasseziales</taxon>
        <taxon>Malasseziaceae</taxon>
        <taxon>Malassezia</taxon>
    </lineage>
</organism>
<comment type="catalytic activity">
    <reaction evidence="10">
        <text>a diacylglycerol + H2O = a monoacylglycerol + a fatty acid + H(+)</text>
        <dbReference type="Rhea" id="RHEA:32731"/>
        <dbReference type="ChEBI" id="CHEBI:15377"/>
        <dbReference type="ChEBI" id="CHEBI:15378"/>
        <dbReference type="ChEBI" id="CHEBI:17408"/>
        <dbReference type="ChEBI" id="CHEBI:18035"/>
        <dbReference type="ChEBI" id="CHEBI:28868"/>
    </reaction>
</comment>
<evidence type="ECO:0000256" key="1">
    <source>
        <dbReference type="ARBA" id="ARBA00001024"/>
    </source>
</evidence>
<dbReference type="SUPFAM" id="SSF53474">
    <property type="entry name" value="alpha/beta-Hydrolases"/>
    <property type="match status" value="1"/>
</dbReference>
<dbReference type="Gene3D" id="3.40.50.1820">
    <property type="entry name" value="alpha/beta hydrolase"/>
    <property type="match status" value="2"/>
</dbReference>
<evidence type="ECO:0000256" key="9">
    <source>
        <dbReference type="ARBA" id="ARBA00043986"/>
    </source>
</evidence>
<dbReference type="GO" id="GO:0005576">
    <property type="term" value="C:extracellular region"/>
    <property type="evidence" value="ECO:0007669"/>
    <property type="project" value="UniProtKB-SubCell"/>
</dbReference>
<evidence type="ECO:0000256" key="11">
    <source>
        <dbReference type="ARBA" id="ARBA00048461"/>
    </source>
</evidence>
<evidence type="ECO:0000313" key="13">
    <source>
        <dbReference type="EMBL" id="WFD04295.1"/>
    </source>
</evidence>
<feature type="compositionally biased region" description="Gly residues" evidence="12">
    <location>
        <begin position="295"/>
        <end position="321"/>
    </location>
</feature>
<feature type="region of interest" description="Disordered" evidence="12">
    <location>
        <begin position="637"/>
        <end position="664"/>
    </location>
</feature>
<keyword evidence="6" id="KW-0442">Lipid degradation</keyword>
<keyword evidence="14" id="KW-1185">Reference proteome</keyword>
<evidence type="ECO:0000256" key="7">
    <source>
        <dbReference type="ARBA" id="ARBA00023026"/>
    </source>
</evidence>
<feature type="region of interest" description="Disordered" evidence="12">
    <location>
        <begin position="278"/>
        <end position="568"/>
    </location>
</feature>
<feature type="compositionally biased region" description="Gly residues" evidence="12">
    <location>
        <begin position="331"/>
        <end position="348"/>
    </location>
</feature>
<dbReference type="InterPro" id="IPR029058">
    <property type="entry name" value="AB_hydrolase_fold"/>
</dbReference>
<dbReference type="AlphaFoldDB" id="A0AAF0IT22"/>
<feature type="compositionally biased region" description="Polar residues" evidence="12">
    <location>
        <begin position="488"/>
        <end position="498"/>
    </location>
</feature>
<feature type="compositionally biased region" description="Low complexity" evidence="12">
    <location>
        <begin position="410"/>
        <end position="420"/>
    </location>
</feature>
<comment type="catalytic activity">
    <reaction evidence="11">
        <text>a monoacylglycerol + H2O = glycerol + a fatty acid + H(+)</text>
        <dbReference type="Rhea" id="RHEA:15245"/>
        <dbReference type="ChEBI" id="CHEBI:15377"/>
        <dbReference type="ChEBI" id="CHEBI:15378"/>
        <dbReference type="ChEBI" id="CHEBI:17408"/>
        <dbReference type="ChEBI" id="CHEBI:17754"/>
        <dbReference type="ChEBI" id="CHEBI:28868"/>
    </reaction>
</comment>
<evidence type="ECO:0000256" key="8">
    <source>
        <dbReference type="ARBA" id="ARBA00023098"/>
    </source>
</evidence>
<protein>
    <recommendedName>
        <fullName evidence="3">triacylglycerol lipase</fullName>
        <ecNumber evidence="3">3.1.1.3</ecNumber>
    </recommendedName>
</protein>
<evidence type="ECO:0000256" key="10">
    <source>
        <dbReference type="ARBA" id="ARBA00047591"/>
    </source>
</evidence>
<keyword evidence="8" id="KW-0443">Lipid metabolism</keyword>
<evidence type="ECO:0000256" key="4">
    <source>
        <dbReference type="ARBA" id="ARBA00022525"/>
    </source>
</evidence>
<name>A0AAF0IT22_9BASI</name>
<feature type="region of interest" description="Disordered" evidence="12">
    <location>
        <begin position="689"/>
        <end position="716"/>
    </location>
</feature>
<evidence type="ECO:0000256" key="3">
    <source>
        <dbReference type="ARBA" id="ARBA00013279"/>
    </source>
</evidence>